<sequence length="135" mass="14415">MTDTTPSGSGVYGEDTTSNGSRRFVISPKVREIITSFNNNSGSGLELNNSDSTSFEMWKCNRLGDRGKVTSETSKTSSPPPPPEGAKSGDRAPSAGPALKRANAFVRSGTHASHRNSFEGVVLFQTEEYSSPKAR</sequence>
<feature type="region of interest" description="Disordered" evidence="1">
    <location>
        <begin position="1"/>
        <end position="25"/>
    </location>
</feature>
<evidence type="ECO:0000256" key="1">
    <source>
        <dbReference type="SAM" id="MobiDB-lite"/>
    </source>
</evidence>
<organism evidence="2 3">
    <name type="scientific">Angomonas deanei</name>
    <dbReference type="NCBI Taxonomy" id="59799"/>
    <lineage>
        <taxon>Eukaryota</taxon>
        <taxon>Discoba</taxon>
        <taxon>Euglenozoa</taxon>
        <taxon>Kinetoplastea</taxon>
        <taxon>Metakinetoplastina</taxon>
        <taxon>Trypanosomatida</taxon>
        <taxon>Trypanosomatidae</taxon>
        <taxon>Strigomonadinae</taxon>
        <taxon>Angomonas</taxon>
    </lineage>
</organism>
<reference evidence="2 3" key="1">
    <citation type="submission" date="2020-08" db="EMBL/GenBank/DDBJ databases">
        <authorList>
            <person name="Newling K."/>
            <person name="Davey J."/>
            <person name="Forrester S."/>
        </authorList>
    </citation>
    <scope>NUCLEOTIDE SEQUENCE [LARGE SCALE GENOMIC DNA]</scope>
    <source>
        <strain evidence="3">Crithidia deanei Carvalho (ATCC PRA-265)</strain>
    </source>
</reference>
<evidence type="ECO:0000313" key="3">
    <source>
        <dbReference type="Proteomes" id="UP000515908"/>
    </source>
</evidence>
<protein>
    <submittedName>
        <fullName evidence="2">Uncharacterized protein</fullName>
    </submittedName>
</protein>
<evidence type="ECO:0000313" key="2">
    <source>
        <dbReference type="EMBL" id="CAD2213633.1"/>
    </source>
</evidence>
<gene>
    <name evidence="2" type="ORF">ADEAN_000107600</name>
</gene>
<dbReference type="EMBL" id="LR877146">
    <property type="protein sequence ID" value="CAD2213633.1"/>
    <property type="molecule type" value="Genomic_DNA"/>
</dbReference>
<dbReference type="VEuPathDB" id="TriTrypDB:ADEAN_000107600"/>
<accession>A0A7G2C4H5</accession>
<dbReference type="Proteomes" id="UP000515908">
    <property type="component" value="Chromosome 02"/>
</dbReference>
<name>A0A7G2C4H5_9TRYP</name>
<dbReference type="AlphaFoldDB" id="A0A7G2C4H5"/>
<feature type="region of interest" description="Disordered" evidence="1">
    <location>
        <begin position="63"/>
        <end position="135"/>
    </location>
</feature>
<keyword evidence="3" id="KW-1185">Reference proteome</keyword>
<proteinExistence type="predicted"/>